<proteinExistence type="predicted"/>
<reference evidence="5" key="1">
    <citation type="submission" date="2025-08" db="UniProtKB">
        <authorList>
            <consortium name="RefSeq"/>
        </authorList>
    </citation>
    <scope>IDENTIFICATION</scope>
    <source>
        <strain evidence="5">OHB3-1</strain>
    </source>
</reference>
<dbReference type="GO" id="GO:0044183">
    <property type="term" value="F:protein folding chaperone"/>
    <property type="evidence" value="ECO:0007669"/>
    <property type="project" value="InterPro"/>
</dbReference>
<keyword evidence="2" id="KW-0143">Chaperone</keyword>
<protein>
    <submittedName>
        <fullName evidence="5">Chaperonin-like RbcX protein 2, chloroplastic</fullName>
    </submittedName>
</protein>
<evidence type="ECO:0000256" key="2">
    <source>
        <dbReference type="ARBA" id="ARBA00023186"/>
    </source>
</evidence>
<dbReference type="AlphaFoldDB" id="A0A6J1DJZ6"/>
<evidence type="ECO:0000256" key="3">
    <source>
        <dbReference type="ARBA" id="ARBA00023300"/>
    </source>
</evidence>
<dbReference type="Proteomes" id="UP000504603">
    <property type="component" value="Unplaced"/>
</dbReference>
<name>A0A6J1DJZ6_MOMCH</name>
<accession>A0A6J1DJZ6</accession>
<dbReference type="GO" id="GO:0015979">
    <property type="term" value="P:photosynthesis"/>
    <property type="evidence" value="ECO:0007669"/>
    <property type="project" value="UniProtKB-KW"/>
</dbReference>
<keyword evidence="4" id="KW-1185">Reference proteome</keyword>
<evidence type="ECO:0000313" key="5">
    <source>
        <dbReference type="RefSeq" id="XP_022154308.1"/>
    </source>
</evidence>
<dbReference type="InterPro" id="IPR003435">
    <property type="entry name" value="Chaperonin_RcbX"/>
</dbReference>
<dbReference type="KEGG" id="mcha:111021602"/>
<dbReference type="SUPFAM" id="SSF158615">
    <property type="entry name" value="RbcX-like"/>
    <property type="match status" value="1"/>
</dbReference>
<organism evidence="4 5">
    <name type="scientific">Momordica charantia</name>
    <name type="common">Bitter gourd</name>
    <name type="synonym">Balsam pear</name>
    <dbReference type="NCBI Taxonomy" id="3673"/>
    <lineage>
        <taxon>Eukaryota</taxon>
        <taxon>Viridiplantae</taxon>
        <taxon>Streptophyta</taxon>
        <taxon>Embryophyta</taxon>
        <taxon>Tracheophyta</taxon>
        <taxon>Spermatophyta</taxon>
        <taxon>Magnoliopsida</taxon>
        <taxon>eudicotyledons</taxon>
        <taxon>Gunneridae</taxon>
        <taxon>Pentapetalae</taxon>
        <taxon>rosids</taxon>
        <taxon>fabids</taxon>
        <taxon>Cucurbitales</taxon>
        <taxon>Cucurbitaceae</taxon>
        <taxon>Momordiceae</taxon>
        <taxon>Momordica</taxon>
    </lineage>
</organism>
<evidence type="ECO:0000256" key="1">
    <source>
        <dbReference type="ARBA" id="ARBA00022531"/>
    </source>
</evidence>
<dbReference type="InterPro" id="IPR038052">
    <property type="entry name" value="Chaperonin_RbcX_sf"/>
</dbReference>
<dbReference type="Pfam" id="PF02341">
    <property type="entry name" value="RbcX"/>
    <property type="match status" value="1"/>
</dbReference>
<dbReference type="PANTHER" id="PTHR33791:SF16">
    <property type="entry name" value="CHAPERONIN-LIKE RBCX PROTEIN 2, CHLOROPLASTIC"/>
    <property type="match status" value="1"/>
</dbReference>
<dbReference type="GO" id="GO:0110102">
    <property type="term" value="P:ribulose bisphosphate carboxylase complex assembly"/>
    <property type="evidence" value="ECO:0007669"/>
    <property type="project" value="InterPro"/>
</dbReference>
<keyword evidence="3" id="KW-0120">Carbon dioxide fixation</keyword>
<sequence length="222" mass="25818">MVGALSVVGSSVVDSHTSPCLCLDALPTTSINLKSSGDFVMKKSSMSRNRLPKPKHLDLSSSFVDTGREWLLSVDMINRSSRKQHKNRRRLVVVDELGGQYEDSFEDVKTQILNYFTYKAVRTVMNQLYEMNPPQYRWLYDFVLTHKPAEGKRFIRTLVKERQDLAERVMVTRLHLYGKWVKKCNHAEIYQEILDENVEVMRERLMETVIWPSDDTNTEKIG</sequence>
<keyword evidence="1" id="KW-0602">Photosynthesis</keyword>
<evidence type="ECO:0000313" key="4">
    <source>
        <dbReference type="Proteomes" id="UP000504603"/>
    </source>
</evidence>
<dbReference type="OrthoDB" id="546456at2759"/>
<dbReference type="GO" id="GO:0015977">
    <property type="term" value="P:carbon fixation"/>
    <property type="evidence" value="ECO:0007669"/>
    <property type="project" value="UniProtKB-KW"/>
</dbReference>
<gene>
    <name evidence="5" type="primary">LOC111021602</name>
</gene>
<dbReference type="PANTHER" id="PTHR33791">
    <property type="entry name" value="CHAPERONIN-LIKE RBCX PROTEIN 1, CHLOROPLASTIC"/>
    <property type="match status" value="1"/>
</dbReference>
<dbReference type="RefSeq" id="XP_022154308.1">
    <property type="nucleotide sequence ID" value="XM_022298616.1"/>
</dbReference>
<dbReference type="Gene3D" id="1.10.1200.210">
    <property type="entry name" value="Chaperonin-like RbcX"/>
    <property type="match status" value="1"/>
</dbReference>
<dbReference type="GeneID" id="111021602"/>